<comment type="subcellular location">
    <subcellularLocation>
        <location evidence="1">Cell inner membrane</location>
    </subcellularLocation>
</comment>
<organism evidence="7 8">
    <name type="scientific">Taylorella equigenitalis (strain MCE9)</name>
    <dbReference type="NCBI Taxonomy" id="937774"/>
    <lineage>
        <taxon>Bacteria</taxon>
        <taxon>Pseudomonadati</taxon>
        <taxon>Pseudomonadota</taxon>
        <taxon>Betaproteobacteria</taxon>
        <taxon>Burkholderiales</taxon>
        <taxon>Alcaligenaceae</taxon>
        <taxon>Taylorella</taxon>
    </lineage>
</organism>
<evidence type="ECO:0000256" key="3">
    <source>
        <dbReference type="ARBA" id="ARBA00022519"/>
    </source>
</evidence>
<keyword evidence="5" id="KW-0472">Membrane</keyword>
<evidence type="ECO:0000256" key="6">
    <source>
        <dbReference type="ARBA" id="ARBA00023315"/>
    </source>
</evidence>
<dbReference type="InterPro" id="IPR004960">
    <property type="entry name" value="LipA_acyltrans"/>
</dbReference>
<keyword evidence="4 7" id="KW-0808">Transferase</keyword>
<dbReference type="PANTHER" id="PTHR30606">
    <property type="entry name" value="LIPID A BIOSYNTHESIS LAUROYL ACYLTRANSFERASE"/>
    <property type="match status" value="1"/>
</dbReference>
<dbReference type="Proteomes" id="UP000007472">
    <property type="component" value="Chromosome"/>
</dbReference>
<sequence length="301" mass="34646">MTKQVENSFKYRLYEKIFKLIAGLSDSQRLKLGGFLTGIAKPLAKKRLHVARRNLEISNPNSTTDQINDLTDRHFRLVVQSYIDRAVLWYGSEVQINEMVTLKGDKHLKAYFKEENPVLVLGPHFVGLDAAATIMTSKFPKGATMYGKQSDLVMDAIVKKGRARFNDVQLLSRQDGVKKLIRLIKGGYPLYYLPDMDFGLKDSIFVPFFDVPTATLTSTVQLVRNFDMNVLFVYSSLDINSGKYEVEILPLNKNLFLEGTIEEATSRFNLMLEDWIRKDPAQYYWVHKRFKTRPEGHKSIY</sequence>
<dbReference type="Pfam" id="PF03279">
    <property type="entry name" value="Lip_A_acyltrans"/>
    <property type="match status" value="1"/>
</dbReference>
<evidence type="ECO:0000256" key="5">
    <source>
        <dbReference type="ARBA" id="ARBA00023136"/>
    </source>
</evidence>
<keyword evidence="6 7" id="KW-0012">Acyltransferase</keyword>
<dbReference type="GO" id="GO:0016746">
    <property type="term" value="F:acyltransferase activity"/>
    <property type="evidence" value="ECO:0007669"/>
    <property type="project" value="UniProtKB-KW"/>
</dbReference>
<evidence type="ECO:0000256" key="2">
    <source>
        <dbReference type="ARBA" id="ARBA00022475"/>
    </source>
</evidence>
<dbReference type="PIRSF" id="PIRSF026649">
    <property type="entry name" value="MsbB"/>
    <property type="match status" value="1"/>
</dbReference>
<dbReference type="GO" id="GO:0005886">
    <property type="term" value="C:plasma membrane"/>
    <property type="evidence" value="ECO:0007669"/>
    <property type="project" value="UniProtKB-SubCell"/>
</dbReference>
<evidence type="ECO:0000256" key="4">
    <source>
        <dbReference type="ARBA" id="ARBA00022679"/>
    </source>
</evidence>
<evidence type="ECO:0000256" key="1">
    <source>
        <dbReference type="ARBA" id="ARBA00004533"/>
    </source>
</evidence>
<dbReference type="CDD" id="cd07984">
    <property type="entry name" value="LPLAT_LABLAT-like"/>
    <property type="match status" value="1"/>
</dbReference>
<dbReference type="PANTHER" id="PTHR30606:SF9">
    <property type="entry name" value="LIPID A BIOSYNTHESIS LAUROYLTRANSFERASE"/>
    <property type="match status" value="1"/>
</dbReference>
<evidence type="ECO:0000313" key="8">
    <source>
        <dbReference type="Proteomes" id="UP000007472"/>
    </source>
</evidence>
<keyword evidence="2" id="KW-1003">Cell membrane</keyword>
<evidence type="ECO:0000313" key="7">
    <source>
        <dbReference type="EMBL" id="ADU91391.1"/>
    </source>
</evidence>
<accession>A0A654KG40</accession>
<gene>
    <name evidence="7" type="ordered locus">TEQUI_0447</name>
</gene>
<dbReference type="GO" id="GO:0009247">
    <property type="term" value="P:glycolipid biosynthetic process"/>
    <property type="evidence" value="ECO:0007669"/>
    <property type="project" value="UniProtKB-ARBA"/>
</dbReference>
<protein>
    <submittedName>
        <fullName evidence="7">Lipid A biosynthesis lauroyl acyltransferase</fullName>
        <ecNumber evidence="7">2.3.1.-</ecNumber>
    </submittedName>
</protein>
<name>A0A654KG40_TAYEM</name>
<keyword evidence="3" id="KW-0997">Cell inner membrane</keyword>
<dbReference type="AlphaFoldDB" id="A0A654KG40"/>
<dbReference type="EC" id="2.3.1.-" evidence="7"/>
<reference evidence="7 8" key="1">
    <citation type="journal article" date="2011" name="J. Bacteriol.">
        <title>Genome sequence of Taylorella equigenitalis MCE9, the causative agent of contagious equine metritis.</title>
        <authorList>
            <person name="Hebert L."/>
            <person name="Moumen B."/>
            <person name="Duquesne F."/>
            <person name="Breuil M.F."/>
            <person name="Laugier C."/>
            <person name="Batto J.M."/>
            <person name="Renault P."/>
            <person name="Petry S."/>
        </authorList>
    </citation>
    <scope>NUCLEOTIDE SEQUENCE [LARGE SCALE GENOMIC DNA]</scope>
    <source>
        <strain evidence="7 8">MCE9</strain>
    </source>
</reference>
<proteinExistence type="predicted"/>
<dbReference type="KEGG" id="teq:TEQUI_0447"/>
<dbReference type="EMBL" id="CP002456">
    <property type="protein sequence ID" value="ADU91391.1"/>
    <property type="molecule type" value="Genomic_DNA"/>
</dbReference>